<feature type="domain" description="Glycosyl hydrolase family 31 C-terminal" evidence="2">
    <location>
        <begin position="1"/>
        <end position="57"/>
    </location>
</feature>
<dbReference type="Pfam" id="PF21365">
    <property type="entry name" value="Glyco_hydro_31_3rd"/>
    <property type="match status" value="1"/>
</dbReference>
<dbReference type="PANTHER" id="PTHR43863">
    <property type="entry name" value="HYDROLASE, PUTATIVE (AFU_ORTHOLOGUE AFUA_1G03140)-RELATED"/>
    <property type="match status" value="1"/>
</dbReference>
<dbReference type="Gene3D" id="2.60.40.1180">
    <property type="entry name" value="Golgi alpha-mannosidase II"/>
    <property type="match status" value="2"/>
</dbReference>
<dbReference type="EMBL" id="JACJKY010000006">
    <property type="protein sequence ID" value="MBM6920479.1"/>
    <property type="molecule type" value="Genomic_DNA"/>
</dbReference>
<evidence type="ECO:0000259" key="2">
    <source>
        <dbReference type="Pfam" id="PF21365"/>
    </source>
</evidence>
<dbReference type="RefSeq" id="WP_204445403.1">
    <property type="nucleotide sequence ID" value="NZ_JACJKY010000006.1"/>
</dbReference>
<dbReference type="PANTHER" id="PTHR43863:SF2">
    <property type="entry name" value="MALTASE-GLUCOAMYLASE"/>
    <property type="match status" value="1"/>
</dbReference>
<dbReference type="InterPro" id="IPR033403">
    <property type="entry name" value="DUF5110"/>
</dbReference>
<comment type="caution">
    <text evidence="3">The sequence shown here is derived from an EMBL/GenBank/DDBJ whole genome shotgun (WGS) entry which is preliminary data.</text>
</comment>
<dbReference type="SUPFAM" id="SSF51011">
    <property type="entry name" value="Glycosyl hydrolase domain"/>
    <property type="match status" value="1"/>
</dbReference>
<keyword evidence="4" id="KW-1185">Reference proteome</keyword>
<dbReference type="InterPro" id="IPR048395">
    <property type="entry name" value="Glyco_hydro_31_C"/>
</dbReference>
<reference evidence="3" key="1">
    <citation type="submission" date="2020-08" db="EMBL/GenBank/DDBJ databases">
        <authorList>
            <person name="Cejkova D."/>
            <person name="Kubasova T."/>
            <person name="Jahodarova E."/>
            <person name="Rychlik I."/>
        </authorList>
    </citation>
    <scope>NUCLEOTIDE SEQUENCE</scope>
    <source>
        <strain evidence="3">An559</strain>
    </source>
</reference>
<proteinExistence type="predicted"/>
<evidence type="ECO:0000259" key="1">
    <source>
        <dbReference type="Pfam" id="PF17137"/>
    </source>
</evidence>
<dbReference type="Proteomes" id="UP000774750">
    <property type="component" value="Unassembled WGS sequence"/>
</dbReference>
<evidence type="ECO:0000313" key="3">
    <source>
        <dbReference type="EMBL" id="MBM6920479.1"/>
    </source>
</evidence>
<dbReference type="Pfam" id="PF17137">
    <property type="entry name" value="DUF5110"/>
    <property type="match status" value="1"/>
</dbReference>
<gene>
    <name evidence="3" type="ORF">H6A12_04825</name>
</gene>
<organism evidence="3 4">
    <name type="scientific">Merdimmobilis hominis</name>
    <dbReference type="NCBI Taxonomy" id="2897707"/>
    <lineage>
        <taxon>Bacteria</taxon>
        <taxon>Bacillati</taxon>
        <taxon>Bacillota</taxon>
        <taxon>Clostridia</taxon>
        <taxon>Eubacteriales</taxon>
        <taxon>Oscillospiraceae</taxon>
        <taxon>Merdimmobilis</taxon>
    </lineage>
</organism>
<evidence type="ECO:0000313" key="4">
    <source>
        <dbReference type="Proteomes" id="UP000774750"/>
    </source>
</evidence>
<sequence length="158" mass="17971">MVHIVTEPNRRTAEVYLPSGADWFDFYTGKRYEGGQAVTVDAPIAHIPVFVKCGSIIPMAEPAQCTAQQDETRLKLYVYSGADATATYYQDENDSYRYENGDYMQIPMSWNDAEHRLTIESPCGKPALFDSNKTIELYLNNEYQKTVSYCGEQLEILL</sequence>
<accession>A0A938X8B3</accession>
<dbReference type="InterPro" id="IPR013780">
    <property type="entry name" value="Glyco_hydro_b"/>
</dbReference>
<name>A0A938X8B3_9FIRM</name>
<dbReference type="AlphaFoldDB" id="A0A938X8B3"/>
<dbReference type="InterPro" id="IPR051816">
    <property type="entry name" value="Glycosyl_Hydrolase_31"/>
</dbReference>
<feature type="domain" description="DUF5110" evidence="1">
    <location>
        <begin position="74"/>
        <end position="141"/>
    </location>
</feature>
<protein>
    <submittedName>
        <fullName evidence="3">DUF5110 domain-containing protein</fullName>
    </submittedName>
</protein>
<reference evidence="3" key="2">
    <citation type="journal article" date="2021" name="Sci. Rep.">
        <title>The distribution of antibiotic resistance genes in chicken gut microbiota commensals.</title>
        <authorList>
            <person name="Juricova H."/>
            <person name="Matiasovicova J."/>
            <person name="Kubasova T."/>
            <person name="Cejkova D."/>
            <person name="Rychlik I."/>
        </authorList>
    </citation>
    <scope>NUCLEOTIDE SEQUENCE</scope>
    <source>
        <strain evidence="3">An559</strain>
    </source>
</reference>